<dbReference type="AlphaFoldDB" id="A0A1H2MF49"/>
<dbReference type="PANTHER" id="PTHR43080:SF2">
    <property type="entry name" value="CBS DOMAIN-CONTAINING PROTEIN"/>
    <property type="match status" value="1"/>
</dbReference>
<accession>A0A1H2MF49</accession>
<dbReference type="SMART" id="SM00116">
    <property type="entry name" value="CBS"/>
    <property type="match status" value="2"/>
</dbReference>
<dbReference type="InterPro" id="IPR014710">
    <property type="entry name" value="RmlC-like_jellyroll"/>
</dbReference>
<dbReference type="InterPro" id="IPR018821">
    <property type="entry name" value="DUF294_put_nucleoTrafse_sb-bd"/>
</dbReference>
<feature type="domain" description="CBS" evidence="4">
    <location>
        <begin position="183"/>
        <end position="239"/>
    </location>
</feature>
<dbReference type="Proteomes" id="UP000198675">
    <property type="component" value="Chromosome I"/>
</dbReference>
<dbReference type="InterPro" id="IPR000595">
    <property type="entry name" value="cNMP-bd_dom"/>
</dbReference>
<dbReference type="Pfam" id="PF00027">
    <property type="entry name" value="cNMP_binding"/>
    <property type="match status" value="1"/>
</dbReference>
<dbReference type="Pfam" id="PF03445">
    <property type="entry name" value="DUF294"/>
    <property type="match status" value="1"/>
</dbReference>
<organism evidence="5 6">
    <name type="scientific">Pseudomonas sihuiensis</name>
    <dbReference type="NCBI Taxonomy" id="1274359"/>
    <lineage>
        <taxon>Bacteria</taxon>
        <taxon>Pseudomonadati</taxon>
        <taxon>Pseudomonadota</taxon>
        <taxon>Gammaproteobacteria</taxon>
        <taxon>Pseudomonadales</taxon>
        <taxon>Pseudomonadaceae</taxon>
        <taxon>Pseudomonas</taxon>
    </lineage>
</organism>
<dbReference type="Pfam" id="PF00571">
    <property type="entry name" value="CBS"/>
    <property type="match status" value="2"/>
</dbReference>
<dbReference type="CDD" id="cd00038">
    <property type="entry name" value="CAP_ED"/>
    <property type="match status" value="1"/>
</dbReference>
<dbReference type="InterPro" id="IPR046342">
    <property type="entry name" value="CBS_dom_sf"/>
</dbReference>
<dbReference type="RefSeq" id="WP_092378104.1">
    <property type="nucleotide sequence ID" value="NZ_LT629797.1"/>
</dbReference>
<evidence type="ECO:0000256" key="1">
    <source>
        <dbReference type="ARBA" id="ARBA00023122"/>
    </source>
</evidence>
<dbReference type="Gene3D" id="3.10.580.10">
    <property type="entry name" value="CBS-domain"/>
    <property type="match status" value="1"/>
</dbReference>
<proteinExistence type="predicted"/>
<feature type="domain" description="CBS" evidence="4">
    <location>
        <begin position="247"/>
        <end position="305"/>
    </location>
</feature>
<dbReference type="CDD" id="cd05401">
    <property type="entry name" value="NT_GlnE_GlnD_like"/>
    <property type="match status" value="1"/>
</dbReference>
<dbReference type="PANTHER" id="PTHR43080">
    <property type="entry name" value="CBS DOMAIN-CONTAINING PROTEIN CBSX3, MITOCHONDRIAL"/>
    <property type="match status" value="1"/>
</dbReference>
<name>A0A1H2MF49_9PSED</name>
<evidence type="ECO:0000259" key="3">
    <source>
        <dbReference type="PROSITE" id="PS50042"/>
    </source>
</evidence>
<dbReference type="GO" id="GO:0008773">
    <property type="term" value="F:[protein-PII] uridylyltransferase activity"/>
    <property type="evidence" value="ECO:0007669"/>
    <property type="project" value="InterPro"/>
</dbReference>
<dbReference type="InterPro" id="IPR018490">
    <property type="entry name" value="cNMP-bd_dom_sf"/>
</dbReference>
<reference evidence="6" key="1">
    <citation type="submission" date="2016-10" db="EMBL/GenBank/DDBJ databases">
        <authorList>
            <person name="Varghese N."/>
            <person name="Submissions S."/>
        </authorList>
    </citation>
    <scope>NUCLEOTIDE SEQUENCE [LARGE SCALE GENOMIC DNA]</scope>
    <source>
        <strain evidence="6">KCTC 32246</strain>
    </source>
</reference>
<gene>
    <name evidence="5" type="ORF">SAMN05216363_3334</name>
</gene>
<dbReference type="InterPro" id="IPR051257">
    <property type="entry name" value="Diverse_CBS-Domain"/>
</dbReference>
<dbReference type="Gene3D" id="2.60.120.10">
    <property type="entry name" value="Jelly Rolls"/>
    <property type="match status" value="1"/>
</dbReference>
<dbReference type="PROSITE" id="PS51371">
    <property type="entry name" value="CBS"/>
    <property type="match status" value="2"/>
</dbReference>
<evidence type="ECO:0000256" key="2">
    <source>
        <dbReference type="PROSITE-ProRule" id="PRU00703"/>
    </source>
</evidence>
<keyword evidence="1 2" id="KW-0129">CBS domain</keyword>
<dbReference type="Pfam" id="PF10335">
    <property type="entry name" value="DUF294_C"/>
    <property type="match status" value="1"/>
</dbReference>
<dbReference type="EMBL" id="LT629797">
    <property type="protein sequence ID" value="SDU91819.1"/>
    <property type="molecule type" value="Genomic_DNA"/>
</dbReference>
<sequence>MSKADAMADAGKTAVLQNIHGTMEFLQKFPPFNQMDTAHLAFLVEHCQLRFYAEGDSIIKPSDGPVEHFYIVKQGRVHGERPHSARRGTETTFEITAGECFPLAALIGERATRTEHLAAEDTFCLLLSKLAFVKLFAVSNPLRDFALRGVSSLLDQVNQQVQLRAVETLGAQYSLDTRLGELAMRQPIGCAPATPLREAVRLMHEQHVGSIVIVDPAERPLGIFTLRDLRRVVADGVDLAQPISNLMTPRPFHLAPDASAFDAAIAMTERHIAHVCLVDHEKLCGVISERDLFSLQRVDLVHLARTIRHAGKVETLAGLRSDIRLLVDRMLAHGASSTQITHIVTLLNDHTVCRVIELTLEEMGDPGIPFTWLCFGSEGRREQTLHTDQDNGILFEAESASESAAIRERLLPIAREINQRLAQCGFTLCKGNIMAGNPELCLSREEWSRRFAGFVLEATPENLLGSTIYFDLRAIWGPDEGCEQLREELLGRIANNSLFQRMMAENALRHRPPVGRFRDFVVARSGADKDTLDLKVQGLTPFVDGARLLALANGISAVGTLERLRALITKGVIEALDGAAYEEAYHFIQQTRMQQHQLQARDELPYSNRVDPDHLNHLDRRILRESFRQAQRLQSSLAMRYQL</sequence>
<dbReference type="PROSITE" id="PS50042">
    <property type="entry name" value="CNMP_BINDING_3"/>
    <property type="match status" value="1"/>
</dbReference>
<evidence type="ECO:0000313" key="5">
    <source>
        <dbReference type="EMBL" id="SDU91819.1"/>
    </source>
</evidence>
<evidence type="ECO:0000313" key="6">
    <source>
        <dbReference type="Proteomes" id="UP000198675"/>
    </source>
</evidence>
<dbReference type="InterPro" id="IPR000644">
    <property type="entry name" value="CBS_dom"/>
</dbReference>
<protein>
    <submittedName>
        <fullName evidence="5">CBS domain-containing protein</fullName>
    </submittedName>
</protein>
<keyword evidence="6" id="KW-1185">Reference proteome</keyword>
<dbReference type="InterPro" id="IPR005105">
    <property type="entry name" value="GlnD_Uridyltrans_N"/>
</dbReference>
<feature type="domain" description="Cyclic nucleotide-binding" evidence="3">
    <location>
        <begin position="31"/>
        <end position="136"/>
    </location>
</feature>
<dbReference type="SUPFAM" id="SSF51206">
    <property type="entry name" value="cAMP-binding domain-like"/>
    <property type="match status" value="1"/>
</dbReference>
<dbReference type="SUPFAM" id="SSF54631">
    <property type="entry name" value="CBS-domain pair"/>
    <property type="match status" value="1"/>
</dbReference>
<evidence type="ECO:0000259" key="4">
    <source>
        <dbReference type="PROSITE" id="PS51371"/>
    </source>
</evidence>